<organism evidence="2 3">
    <name type="scientific">Microthlaspi erraticum</name>
    <dbReference type="NCBI Taxonomy" id="1685480"/>
    <lineage>
        <taxon>Eukaryota</taxon>
        <taxon>Viridiplantae</taxon>
        <taxon>Streptophyta</taxon>
        <taxon>Embryophyta</taxon>
        <taxon>Tracheophyta</taxon>
        <taxon>Spermatophyta</taxon>
        <taxon>Magnoliopsida</taxon>
        <taxon>eudicotyledons</taxon>
        <taxon>Gunneridae</taxon>
        <taxon>Pentapetalae</taxon>
        <taxon>rosids</taxon>
        <taxon>malvids</taxon>
        <taxon>Brassicales</taxon>
        <taxon>Brassicaceae</taxon>
        <taxon>Coluteocarpeae</taxon>
        <taxon>Microthlaspi</taxon>
    </lineage>
</organism>
<dbReference type="EMBL" id="CACVBM020000532">
    <property type="protein sequence ID" value="CAA7020181.1"/>
    <property type="molecule type" value="Genomic_DNA"/>
</dbReference>
<keyword evidence="3" id="KW-1185">Reference proteome</keyword>
<protein>
    <recommendedName>
        <fullName evidence="1">DUF4219 domain-containing protein</fullName>
    </recommendedName>
</protein>
<evidence type="ECO:0000313" key="2">
    <source>
        <dbReference type="EMBL" id="CAA7020181.1"/>
    </source>
</evidence>
<accession>A0A6D2I4M3</accession>
<dbReference type="AlphaFoldDB" id="A0A6D2I4M3"/>
<reference evidence="2" key="1">
    <citation type="submission" date="2020-01" db="EMBL/GenBank/DDBJ databases">
        <authorList>
            <person name="Mishra B."/>
        </authorList>
    </citation>
    <scope>NUCLEOTIDE SEQUENCE [LARGE SCALE GENOMIC DNA]</scope>
</reference>
<comment type="caution">
    <text evidence="2">The sequence shown here is derived from an EMBL/GenBank/DDBJ whole genome shotgun (WGS) entry which is preliminary data.</text>
</comment>
<dbReference type="Pfam" id="PF13961">
    <property type="entry name" value="DUF4219"/>
    <property type="match status" value="1"/>
</dbReference>
<dbReference type="InterPro" id="IPR025314">
    <property type="entry name" value="DUF4219"/>
</dbReference>
<evidence type="ECO:0000259" key="1">
    <source>
        <dbReference type="Pfam" id="PF13961"/>
    </source>
</evidence>
<feature type="domain" description="DUF4219" evidence="1">
    <location>
        <begin position="27"/>
        <end position="53"/>
    </location>
</feature>
<dbReference type="Proteomes" id="UP000467841">
    <property type="component" value="Unassembled WGS sequence"/>
</dbReference>
<gene>
    <name evidence="2" type="ORF">MERR_LOCUS7416</name>
</gene>
<evidence type="ECO:0000313" key="3">
    <source>
        <dbReference type="Proteomes" id="UP000467841"/>
    </source>
</evidence>
<dbReference type="OrthoDB" id="1679989at2759"/>
<sequence length="118" mass="13308">MVGDEAGDAAVVVRSKEMSPSMTHPMLNATNYAVWTMKMKVMLGIHKVWETIEPGSLSLEKNDVATGLIFQSIPEYLVIQVGAKETAKEIWDKTKTRNLGADRVTYFSFLLEYETFLF</sequence>
<proteinExistence type="predicted"/>
<name>A0A6D2I4M3_9BRAS</name>